<keyword evidence="2" id="KW-0645">Protease</keyword>
<evidence type="ECO:0000259" key="1">
    <source>
        <dbReference type="Pfam" id="PF00144"/>
    </source>
</evidence>
<dbReference type="AlphaFoldDB" id="A0AAN4W0V5"/>
<name>A0AAN4W0V5_9BACT</name>
<feature type="domain" description="Beta-lactamase-related" evidence="1">
    <location>
        <begin position="39"/>
        <end position="365"/>
    </location>
</feature>
<evidence type="ECO:0000313" key="3">
    <source>
        <dbReference type="Proteomes" id="UP001310022"/>
    </source>
</evidence>
<evidence type="ECO:0000313" key="2">
    <source>
        <dbReference type="EMBL" id="GJM62568.1"/>
    </source>
</evidence>
<dbReference type="PANTHER" id="PTHR46825">
    <property type="entry name" value="D-ALANYL-D-ALANINE-CARBOXYPEPTIDASE/ENDOPEPTIDASE AMPH"/>
    <property type="match status" value="1"/>
</dbReference>
<dbReference type="Proteomes" id="UP001310022">
    <property type="component" value="Unassembled WGS sequence"/>
</dbReference>
<keyword evidence="3" id="KW-1185">Reference proteome</keyword>
<dbReference type="GO" id="GO:0004180">
    <property type="term" value="F:carboxypeptidase activity"/>
    <property type="evidence" value="ECO:0007669"/>
    <property type="project" value="UniProtKB-KW"/>
</dbReference>
<keyword evidence="2" id="KW-0121">Carboxypeptidase</keyword>
<sequence length="387" mass="44034">MKTYLLHLFFYCVLVSCEASRGNNNQQESQPDPLLVCLDQLMDSLYHQQNFHGSILVAESQKIRFHKSIGLADRNWKIPLRNDHVMDIASLNKSFVAGLCLIAGQEGKLNLEDDLHSLLLSVKIPNTFDPAITVHQVLFHTSGIADYCQLEDKYREDNFRRFKRSHFEGKAYVEFISALPTVGEVGKQFHYSNFGYHALSVLLEALYQMPFEDLLIKKICQPLGLGHTFASTDNTEIIPQLAKGYQLDQEGNWHQNDFIDLTLGRRIFSNGNDLLLWSNAMNKEGLFSEKSLQLMKQNHVGDINPEISYGYGWAVFGPYDDFQMGNLETDWPYIIHGGHTEGYKSLLINIQNGKWTIILQANTGNQVNEMSIGNHIVQLIKEVAYAS</sequence>
<dbReference type="PANTHER" id="PTHR46825:SF9">
    <property type="entry name" value="BETA-LACTAMASE-RELATED DOMAIN-CONTAINING PROTEIN"/>
    <property type="match status" value="1"/>
</dbReference>
<proteinExistence type="predicted"/>
<gene>
    <name evidence="2" type="primary">adp</name>
    <name evidence="2" type="ORF">PEDI_31200</name>
</gene>
<dbReference type="InterPro" id="IPR012338">
    <property type="entry name" value="Beta-lactam/transpept-like"/>
</dbReference>
<dbReference type="PROSITE" id="PS51257">
    <property type="entry name" value="PROKAR_LIPOPROTEIN"/>
    <property type="match status" value="1"/>
</dbReference>
<dbReference type="SUPFAM" id="SSF56601">
    <property type="entry name" value="beta-lactamase/transpeptidase-like"/>
    <property type="match status" value="1"/>
</dbReference>
<organism evidence="2 3">
    <name type="scientific">Persicobacter diffluens</name>
    <dbReference type="NCBI Taxonomy" id="981"/>
    <lineage>
        <taxon>Bacteria</taxon>
        <taxon>Pseudomonadati</taxon>
        <taxon>Bacteroidota</taxon>
        <taxon>Cytophagia</taxon>
        <taxon>Cytophagales</taxon>
        <taxon>Persicobacteraceae</taxon>
        <taxon>Persicobacter</taxon>
    </lineage>
</organism>
<dbReference type="Pfam" id="PF00144">
    <property type="entry name" value="Beta-lactamase"/>
    <property type="match status" value="1"/>
</dbReference>
<dbReference type="Gene3D" id="3.40.710.10">
    <property type="entry name" value="DD-peptidase/beta-lactamase superfamily"/>
    <property type="match status" value="1"/>
</dbReference>
<accession>A0AAN4W0V5</accession>
<keyword evidence="2" id="KW-0378">Hydrolase</keyword>
<dbReference type="InterPro" id="IPR001466">
    <property type="entry name" value="Beta-lactam-related"/>
</dbReference>
<reference evidence="2 3" key="1">
    <citation type="submission" date="2021-12" db="EMBL/GenBank/DDBJ databases">
        <title>Genome sequencing of bacteria with rrn-lacking chromosome and rrn-plasmid.</title>
        <authorList>
            <person name="Anda M."/>
            <person name="Iwasaki W."/>
        </authorList>
    </citation>
    <scope>NUCLEOTIDE SEQUENCE [LARGE SCALE GENOMIC DNA]</scope>
    <source>
        <strain evidence="2 3">NBRC 15940</strain>
    </source>
</reference>
<comment type="caution">
    <text evidence="2">The sequence shown here is derived from an EMBL/GenBank/DDBJ whole genome shotgun (WGS) entry which is preliminary data.</text>
</comment>
<dbReference type="InterPro" id="IPR050491">
    <property type="entry name" value="AmpC-like"/>
</dbReference>
<protein>
    <submittedName>
        <fullName evidence="2">D-alanyl-D-alanine carboxypeptidase</fullName>
    </submittedName>
</protein>
<dbReference type="RefSeq" id="WP_338237836.1">
    <property type="nucleotide sequence ID" value="NZ_BQKE01000002.1"/>
</dbReference>
<dbReference type="EMBL" id="BQKE01000002">
    <property type="protein sequence ID" value="GJM62568.1"/>
    <property type="molecule type" value="Genomic_DNA"/>
</dbReference>